<dbReference type="EMBL" id="CP001344">
    <property type="protein sequence ID" value="ACL44596.1"/>
    <property type="molecule type" value="Genomic_DNA"/>
</dbReference>
<name>B8HVE4_CYAP4</name>
<proteinExistence type="predicted"/>
<gene>
    <name evidence="1" type="ordered locus">Cyan7425_2235</name>
</gene>
<dbReference type="STRING" id="395961.Cyan7425_2235"/>
<organism evidence="1">
    <name type="scientific">Cyanothece sp. (strain PCC 7425 / ATCC 29141)</name>
    <dbReference type="NCBI Taxonomy" id="395961"/>
    <lineage>
        <taxon>Bacteria</taxon>
        <taxon>Bacillati</taxon>
        <taxon>Cyanobacteriota</taxon>
        <taxon>Cyanophyceae</taxon>
        <taxon>Gomontiellales</taxon>
        <taxon>Cyanothecaceae</taxon>
        <taxon>Cyanothece</taxon>
    </lineage>
</organism>
<dbReference type="AlphaFoldDB" id="B8HVE4"/>
<protein>
    <submittedName>
        <fullName evidence="1">Uncharacterized protein</fullName>
    </submittedName>
</protein>
<reference evidence="1" key="1">
    <citation type="submission" date="2009-01" db="EMBL/GenBank/DDBJ databases">
        <title>Complete sequence of chromosome Cyanothece sp. PCC 7425.</title>
        <authorList>
            <consortium name="US DOE Joint Genome Institute"/>
            <person name="Lucas S."/>
            <person name="Copeland A."/>
            <person name="Lapidus A."/>
            <person name="Glavina del Rio T."/>
            <person name="Dalin E."/>
            <person name="Tice H."/>
            <person name="Bruce D."/>
            <person name="Goodwin L."/>
            <person name="Pitluck S."/>
            <person name="Sims D."/>
            <person name="Meineke L."/>
            <person name="Brettin T."/>
            <person name="Detter J.C."/>
            <person name="Han C."/>
            <person name="Larimer F."/>
            <person name="Land M."/>
            <person name="Hauser L."/>
            <person name="Kyrpides N."/>
            <person name="Ovchinnikova G."/>
            <person name="Liberton M."/>
            <person name="Stoeckel J."/>
            <person name="Banerjee A."/>
            <person name="Singh A."/>
            <person name="Page L."/>
            <person name="Sato H."/>
            <person name="Zhao L."/>
            <person name="Sherman L."/>
            <person name="Pakrasi H."/>
            <person name="Richardson P."/>
        </authorList>
    </citation>
    <scope>NUCLEOTIDE SEQUENCE</scope>
    <source>
        <strain evidence="1">PCC 7425</strain>
    </source>
</reference>
<dbReference type="HOGENOM" id="CLU_2342085_0_0_3"/>
<evidence type="ECO:0000313" key="1">
    <source>
        <dbReference type="EMBL" id="ACL44596.1"/>
    </source>
</evidence>
<dbReference type="KEGG" id="cyn:Cyan7425_2235"/>
<accession>B8HVE4</accession>
<sequence length="97" mass="11372">MKLDNRKINSLKMLENYILVKKLVLKKYFIIAFFTPFENVSFLNPFLTFEAAIVCLDEPNRSVLLRLPPYVWIIRLSRRSGQLDIIMVETTIMGAFT</sequence>